<evidence type="ECO:0000256" key="2">
    <source>
        <dbReference type="ARBA" id="ARBA00022692"/>
    </source>
</evidence>
<organism evidence="8 9">
    <name type="scientific">Suillus plorans</name>
    <dbReference type="NCBI Taxonomy" id="116603"/>
    <lineage>
        <taxon>Eukaryota</taxon>
        <taxon>Fungi</taxon>
        <taxon>Dikarya</taxon>
        <taxon>Basidiomycota</taxon>
        <taxon>Agaricomycotina</taxon>
        <taxon>Agaricomycetes</taxon>
        <taxon>Agaricomycetidae</taxon>
        <taxon>Boletales</taxon>
        <taxon>Suillineae</taxon>
        <taxon>Suillaceae</taxon>
        <taxon>Suillus</taxon>
    </lineage>
</organism>
<feature type="transmembrane region" description="Helical" evidence="6">
    <location>
        <begin position="340"/>
        <end position="366"/>
    </location>
</feature>
<accession>A0A9P7J4F8</accession>
<dbReference type="AlphaFoldDB" id="A0A9P7J4F8"/>
<dbReference type="InterPro" id="IPR020846">
    <property type="entry name" value="MFS_dom"/>
</dbReference>
<feature type="transmembrane region" description="Helical" evidence="6">
    <location>
        <begin position="403"/>
        <end position="424"/>
    </location>
</feature>
<dbReference type="Proteomes" id="UP000719766">
    <property type="component" value="Unassembled WGS sequence"/>
</dbReference>
<dbReference type="OrthoDB" id="6770063at2759"/>
<evidence type="ECO:0000256" key="6">
    <source>
        <dbReference type="SAM" id="Phobius"/>
    </source>
</evidence>
<evidence type="ECO:0000313" key="8">
    <source>
        <dbReference type="EMBL" id="KAG1802155.1"/>
    </source>
</evidence>
<feature type="transmembrane region" description="Helical" evidence="6">
    <location>
        <begin position="205"/>
        <end position="225"/>
    </location>
</feature>
<dbReference type="PANTHER" id="PTHR23501:SF39">
    <property type="entry name" value="MULTIDRUG TRANSPORTER, PUTATIVE (AFU_ORTHOLOGUE AFUA_1G05010)-RELATED"/>
    <property type="match status" value="1"/>
</dbReference>
<gene>
    <name evidence="8" type="ORF">HD556DRAFT_1429762</name>
</gene>
<dbReference type="GO" id="GO:0022857">
    <property type="term" value="F:transmembrane transporter activity"/>
    <property type="evidence" value="ECO:0007669"/>
    <property type="project" value="InterPro"/>
</dbReference>
<feature type="transmembrane region" description="Helical" evidence="6">
    <location>
        <begin position="49"/>
        <end position="70"/>
    </location>
</feature>
<evidence type="ECO:0000256" key="3">
    <source>
        <dbReference type="ARBA" id="ARBA00022989"/>
    </source>
</evidence>
<comment type="caution">
    <text evidence="8">The sequence shown here is derived from an EMBL/GenBank/DDBJ whole genome shotgun (WGS) entry which is preliminary data.</text>
</comment>
<comment type="subcellular location">
    <subcellularLocation>
        <location evidence="1">Membrane</location>
        <topology evidence="1">Multi-pass membrane protein</topology>
    </subcellularLocation>
</comment>
<feature type="transmembrane region" description="Helical" evidence="6">
    <location>
        <begin position="253"/>
        <end position="273"/>
    </location>
</feature>
<dbReference type="Gene3D" id="1.20.1250.20">
    <property type="entry name" value="MFS general substrate transporter like domains"/>
    <property type="match status" value="2"/>
</dbReference>
<protein>
    <submittedName>
        <fullName evidence="8">Major facilitator superfamily domain-containing protein</fullName>
    </submittedName>
</protein>
<feature type="region of interest" description="Disordered" evidence="5">
    <location>
        <begin position="14"/>
        <end position="36"/>
    </location>
</feature>
<dbReference type="PROSITE" id="PS50850">
    <property type="entry name" value="MFS"/>
    <property type="match status" value="1"/>
</dbReference>
<feature type="transmembrane region" description="Helical" evidence="6">
    <location>
        <begin position="181"/>
        <end position="199"/>
    </location>
</feature>
<dbReference type="PANTHER" id="PTHR23501">
    <property type="entry name" value="MAJOR FACILITATOR SUPERFAMILY"/>
    <property type="match status" value="1"/>
</dbReference>
<evidence type="ECO:0000256" key="4">
    <source>
        <dbReference type="ARBA" id="ARBA00023136"/>
    </source>
</evidence>
<keyword evidence="2 6" id="KW-0812">Transmembrane</keyword>
<dbReference type="InterPro" id="IPR011701">
    <property type="entry name" value="MFS"/>
</dbReference>
<feature type="transmembrane region" description="Helical" evidence="6">
    <location>
        <begin position="549"/>
        <end position="568"/>
    </location>
</feature>
<feature type="transmembrane region" description="Helical" evidence="6">
    <location>
        <begin position="90"/>
        <end position="110"/>
    </location>
</feature>
<feature type="transmembrane region" description="Helical" evidence="6">
    <location>
        <begin position="430"/>
        <end position="450"/>
    </location>
</feature>
<keyword evidence="4 6" id="KW-0472">Membrane</keyword>
<proteinExistence type="predicted"/>
<feature type="transmembrane region" description="Helical" evidence="6">
    <location>
        <begin position="378"/>
        <end position="396"/>
    </location>
</feature>
<evidence type="ECO:0000256" key="5">
    <source>
        <dbReference type="SAM" id="MobiDB-lite"/>
    </source>
</evidence>
<feature type="transmembrane region" description="Helical" evidence="6">
    <location>
        <begin position="117"/>
        <end position="137"/>
    </location>
</feature>
<feature type="domain" description="Major facilitator superfamily (MFS) profile" evidence="7">
    <location>
        <begin position="53"/>
        <end position="573"/>
    </location>
</feature>
<evidence type="ECO:0000259" key="7">
    <source>
        <dbReference type="PROSITE" id="PS50850"/>
    </source>
</evidence>
<dbReference type="EMBL" id="JABBWE010000006">
    <property type="protein sequence ID" value="KAG1802155.1"/>
    <property type="molecule type" value="Genomic_DNA"/>
</dbReference>
<sequence length="615" mass="67348">MPFVKSIFRRLKGKNAEQRATSQSSNDQPSVQASESKSKLKEGGFWKKFDWWLMCALAIPVILETLDYTVVATAQPRIASVFNAFNLQSYIGTSYLLASTVFLPFFASIADIYGRHFGLQLSLLFFLVGSTFSTGAVNMTMLLVGRGIAGIGAAGLLTAVRIIMLDSSSLDTNNIQQSAAFCLYALGFCIGPVIGGFLVTASFRWVFAINIPCVALAMVLCFFLLRKRVEGAKSFEELPGSTKCMTWIMKFALIDWIGTFLFVIGGILILLALNWGPDDDWKSVRVIVCLVVGVIVFVTCILWGVVLERKHQASTVTISALYHAQPMLPLKLFRSYDICVLYYGCSASGIVIFVMFYFVAIFMTVVSGLPPDQAGIQLLYFAPGLGGGSFFSIWLVKHFRQPIYSIVAGLIVMTIGLGLIQMGMQKNVQGLINGFMCLTGFGVGLTAGPNSIQARFLMSDHVAATSALLLFFRALGGTVGLAQCFTVMNAKVNPYIAGQIRSGTISGSDLNALEALYNSGGLDSIQSLEGLPPVVQQIIRDAFRNGVRWSFISLIPWTALAVILSLFLSKIPDPDAQRTDHDEEIKLPEYVETRMPFEELEGVEYLGMPDQQQNR</sequence>
<reference evidence="8" key="1">
    <citation type="journal article" date="2020" name="New Phytol.">
        <title>Comparative genomics reveals dynamic genome evolution in host specialist ectomycorrhizal fungi.</title>
        <authorList>
            <person name="Lofgren L.A."/>
            <person name="Nguyen N.H."/>
            <person name="Vilgalys R."/>
            <person name="Ruytinx J."/>
            <person name="Liao H.L."/>
            <person name="Branco S."/>
            <person name="Kuo A."/>
            <person name="LaButti K."/>
            <person name="Lipzen A."/>
            <person name="Andreopoulos W."/>
            <person name="Pangilinan J."/>
            <person name="Riley R."/>
            <person name="Hundley H."/>
            <person name="Na H."/>
            <person name="Barry K."/>
            <person name="Grigoriev I.V."/>
            <person name="Stajich J.E."/>
            <person name="Kennedy P.G."/>
        </authorList>
    </citation>
    <scope>NUCLEOTIDE SEQUENCE</scope>
    <source>
        <strain evidence="8">S12</strain>
    </source>
</reference>
<dbReference type="GO" id="GO:0005886">
    <property type="term" value="C:plasma membrane"/>
    <property type="evidence" value="ECO:0007669"/>
    <property type="project" value="TreeGrafter"/>
</dbReference>
<evidence type="ECO:0000256" key="1">
    <source>
        <dbReference type="ARBA" id="ARBA00004141"/>
    </source>
</evidence>
<name>A0A9P7J4F8_9AGAM</name>
<dbReference type="RefSeq" id="XP_041165347.1">
    <property type="nucleotide sequence ID" value="XM_041304844.1"/>
</dbReference>
<feature type="transmembrane region" description="Helical" evidence="6">
    <location>
        <begin position="285"/>
        <end position="306"/>
    </location>
</feature>
<dbReference type="Pfam" id="PF07690">
    <property type="entry name" value="MFS_1"/>
    <property type="match status" value="1"/>
</dbReference>
<dbReference type="InterPro" id="IPR036259">
    <property type="entry name" value="MFS_trans_sf"/>
</dbReference>
<dbReference type="GeneID" id="64598608"/>
<keyword evidence="3 6" id="KW-1133">Transmembrane helix</keyword>
<evidence type="ECO:0000313" key="9">
    <source>
        <dbReference type="Proteomes" id="UP000719766"/>
    </source>
</evidence>
<feature type="transmembrane region" description="Helical" evidence="6">
    <location>
        <begin position="143"/>
        <end position="160"/>
    </location>
</feature>
<keyword evidence="9" id="KW-1185">Reference proteome</keyword>
<feature type="compositionally biased region" description="Polar residues" evidence="5">
    <location>
        <begin position="18"/>
        <end position="35"/>
    </location>
</feature>
<dbReference type="SUPFAM" id="SSF103473">
    <property type="entry name" value="MFS general substrate transporter"/>
    <property type="match status" value="1"/>
</dbReference>